<name>A0A6A5QQA5_AMPQU</name>
<sequence>MPAAAHNEEEMMRSNNCMLGCSAARRASMVGFLAISTVMGAQSIAQVGVVCRANDVLARNIKSMEPPLIRIRRSR</sequence>
<evidence type="ECO:0000313" key="1">
    <source>
        <dbReference type="EMBL" id="KAF1917542.1"/>
    </source>
</evidence>
<organism evidence="1 2">
    <name type="scientific">Ampelomyces quisqualis</name>
    <name type="common">Powdery mildew agent</name>
    <dbReference type="NCBI Taxonomy" id="50730"/>
    <lineage>
        <taxon>Eukaryota</taxon>
        <taxon>Fungi</taxon>
        <taxon>Dikarya</taxon>
        <taxon>Ascomycota</taxon>
        <taxon>Pezizomycotina</taxon>
        <taxon>Dothideomycetes</taxon>
        <taxon>Pleosporomycetidae</taxon>
        <taxon>Pleosporales</taxon>
        <taxon>Pleosporineae</taxon>
        <taxon>Phaeosphaeriaceae</taxon>
        <taxon>Ampelomyces</taxon>
    </lineage>
</organism>
<proteinExistence type="predicted"/>
<gene>
    <name evidence="1" type="ORF">BDU57DRAFT_513849</name>
</gene>
<protein>
    <submittedName>
        <fullName evidence="1">Uncharacterized protein</fullName>
    </submittedName>
</protein>
<accession>A0A6A5QQA5</accession>
<keyword evidence="2" id="KW-1185">Reference proteome</keyword>
<dbReference type="AlphaFoldDB" id="A0A6A5QQA5"/>
<reference evidence="1" key="1">
    <citation type="journal article" date="2020" name="Stud. Mycol.">
        <title>101 Dothideomycetes genomes: a test case for predicting lifestyles and emergence of pathogens.</title>
        <authorList>
            <person name="Haridas S."/>
            <person name="Albert R."/>
            <person name="Binder M."/>
            <person name="Bloem J."/>
            <person name="Labutti K."/>
            <person name="Salamov A."/>
            <person name="Andreopoulos B."/>
            <person name="Baker S."/>
            <person name="Barry K."/>
            <person name="Bills G."/>
            <person name="Bluhm B."/>
            <person name="Cannon C."/>
            <person name="Castanera R."/>
            <person name="Culley D."/>
            <person name="Daum C."/>
            <person name="Ezra D."/>
            <person name="Gonzalez J."/>
            <person name="Henrissat B."/>
            <person name="Kuo A."/>
            <person name="Liang C."/>
            <person name="Lipzen A."/>
            <person name="Lutzoni F."/>
            <person name="Magnuson J."/>
            <person name="Mondo S."/>
            <person name="Nolan M."/>
            <person name="Ohm R."/>
            <person name="Pangilinan J."/>
            <person name="Park H.-J."/>
            <person name="Ramirez L."/>
            <person name="Alfaro M."/>
            <person name="Sun H."/>
            <person name="Tritt A."/>
            <person name="Yoshinaga Y."/>
            <person name="Zwiers L.-H."/>
            <person name="Turgeon B."/>
            <person name="Goodwin S."/>
            <person name="Spatafora J."/>
            <person name="Crous P."/>
            <person name="Grigoriev I."/>
        </authorList>
    </citation>
    <scope>NUCLEOTIDE SEQUENCE</scope>
    <source>
        <strain evidence="1">HMLAC05119</strain>
    </source>
</reference>
<dbReference type="EMBL" id="ML979134">
    <property type="protein sequence ID" value="KAF1917542.1"/>
    <property type="molecule type" value="Genomic_DNA"/>
</dbReference>
<dbReference type="Proteomes" id="UP000800096">
    <property type="component" value="Unassembled WGS sequence"/>
</dbReference>
<evidence type="ECO:0000313" key="2">
    <source>
        <dbReference type="Proteomes" id="UP000800096"/>
    </source>
</evidence>